<evidence type="ECO:0000313" key="2">
    <source>
        <dbReference type="EMBL" id="KRM34989.1"/>
    </source>
</evidence>
<sequence>MNKGQLWTLIRVNMLYVNPQATQKQRQKDKDSNQIVKSLLMNYVLTGVLFIVIYGGMMLAIDFPKYPGFFTSYVTIFTIMALAQSVTTINNVFYESKDLKDYLPLPFSQSTVFTAKFTAVAITVLPFILPLLALFVVTAIRSGYNMILAVIIGLILFLLFFVLIFLVCSLFVFGLTQTKTFNRHRKMFTFLMIGITMIAMVVGIMYVNSRQNAIYAGKKLVDQTVIGVFLPLHQILVHPLSYSAIGGIIGILALIVLGFFLIKTQIIPRMYRTELNTMAAPAKKHRQAGPHASRNFTQQLLHYNMGLLKNATLMGQVLVATLLMPGIFLFSFAINGNLNLSQLGPKYLGVLFLTGIVLSQMTLNQSAIVANIISLDGDNYNFIKSLPISQRTYLGLKFKFATALQEALLLVVGVVIGFVAHLNWALILALLAGLTLGNYLGSLFYFYRDYRNLVLNWTNISQLFNRSGGNFAVMFLLAGEVFGGGIIIALYAIAMTFNFAVLAINVIFVILLVAVTFFLIHHYQWTFWAKLK</sequence>
<keyword evidence="3" id="KW-1185">Reference proteome</keyword>
<keyword evidence="1" id="KW-1133">Transmembrane helix</keyword>
<feature type="transmembrane region" description="Helical" evidence="1">
    <location>
        <begin position="187"/>
        <end position="207"/>
    </location>
</feature>
<protein>
    <submittedName>
        <fullName evidence="2">ABC superfamily ATP binding cassette transporter, membrane protein</fullName>
    </submittedName>
</protein>
<feature type="transmembrane region" description="Helical" evidence="1">
    <location>
        <begin position="240"/>
        <end position="262"/>
    </location>
</feature>
<evidence type="ECO:0000313" key="3">
    <source>
        <dbReference type="Proteomes" id="UP000051236"/>
    </source>
</evidence>
<dbReference type="STRING" id="1423734.FC83_GL001835"/>
<feature type="transmembrane region" description="Helical" evidence="1">
    <location>
        <begin position="313"/>
        <end position="335"/>
    </location>
</feature>
<name>A0A0R1XZ32_9LACO</name>
<gene>
    <name evidence="2" type="ORF">FC83_GL001835</name>
</gene>
<feature type="transmembrane region" description="Helical" evidence="1">
    <location>
        <begin position="115"/>
        <end position="140"/>
    </location>
</feature>
<dbReference type="Proteomes" id="UP000051236">
    <property type="component" value="Unassembled WGS sequence"/>
</dbReference>
<feature type="transmembrane region" description="Helical" evidence="1">
    <location>
        <begin position="499"/>
        <end position="520"/>
    </location>
</feature>
<proteinExistence type="predicted"/>
<dbReference type="PATRIC" id="fig|1423734.3.peg.1857"/>
<feature type="transmembrane region" description="Helical" evidence="1">
    <location>
        <begin position="146"/>
        <end position="175"/>
    </location>
</feature>
<feature type="transmembrane region" description="Helical" evidence="1">
    <location>
        <begin position="40"/>
        <end position="61"/>
    </location>
</feature>
<evidence type="ECO:0000256" key="1">
    <source>
        <dbReference type="SAM" id="Phobius"/>
    </source>
</evidence>
<feature type="transmembrane region" description="Helical" evidence="1">
    <location>
        <begin position="424"/>
        <end position="447"/>
    </location>
</feature>
<feature type="transmembrane region" description="Helical" evidence="1">
    <location>
        <begin position="347"/>
        <end position="375"/>
    </location>
</feature>
<dbReference type="EMBL" id="AZGA01000018">
    <property type="protein sequence ID" value="KRM34989.1"/>
    <property type="molecule type" value="Genomic_DNA"/>
</dbReference>
<feature type="transmembrane region" description="Helical" evidence="1">
    <location>
        <begin position="468"/>
        <end position="493"/>
    </location>
</feature>
<dbReference type="AlphaFoldDB" id="A0A0R1XZ32"/>
<reference evidence="2 3" key="1">
    <citation type="journal article" date="2015" name="Genome Announc.">
        <title>Expanding the biotechnology potential of lactobacilli through comparative genomics of 213 strains and associated genera.</title>
        <authorList>
            <person name="Sun Z."/>
            <person name="Harris H.M."/>
            <person name="McCann A."/>
            <person name="Guo C."/>
            <person name="Argimon S."/>
            <person name="Zhang W."/>
            <person name="Yang X."/>
            <person name="Jeffery I.B."/>
            <person name="Cooney J.C."/>
            <person name="Kagawa T.F."/>
            <person name="Liu W."/>
            <person name="Song Y."/>
            <person name="Salvetti E."/>
            <person name="Wrobel A."/>
            <person name="Rasinkangas P."/>
            <person name="Parkhill J."/>
            <person name="Rea M.C."/>
            <person name="O'Sullivan O."/>
            <person name="Ritari J."/>
            <person name="Douillard F.P."/>
            <person name="Paul Ross R."/>
            <person name="Yang R."/>
            <person name="Briner A.E."/>
            <person name="Felis G.E."/>
            <person name="de Vos W.M."/>
            <person name="Barrangou R."/>
            <person name="Klaenhammer T.R."/>
            <person name="Caufield P.W."/>
            <person name="Cui Y."/>
            <person name="Zhang H."/>
            <person name="O'Toole P.W."/>
        </authorList>
    </citation>
    <scope>NUCLEOTIDE SEQUENCE [LARGE SCALE GENOMIC DNA]</scope>
    <source>
        <strain evidence="2 3">DSM 18527</strain>
    </source>
</reference>
<keyword evidence="1" id="KW-0812">Transmembrane</keyword>
<keyword evidence="1" id="KW-0472">Membrane</keyword>
<comment type="caution">
    <text evidence="2">The sequence shown here is derived from an EMBL/GenBank/DDBJ whole genome shotgun (WGS) entry which is preliminary data.</text>
</comment>
<feature type="transmembrane region" description="Helical" evidence="1">
    <location>
        <begin position="396"/>
        <end position="418"/>
    </location>
</feature>
<organism evidence="2 3">
    <name type="scientific">Agrilactobacillus composti DSM 18527 = JCM 14202</name>
    <dbReference type="NCBI Taxonomy" id="1423734"/>
    <lineage>
        <taxon>Bacteria</taxon>
        <taxon>Bacillati</taxon>
        <taxon>Bacillota</taxon>
        <taxon>Bacilli</taxon>
        <taxon>Lactobacillales</taxon>
        <taxon>Lactobacillaceae</taxon>
        <taxon>Agrilactobacillus</taxon>
    </lineage>
</organism>
<dbReference type="RefSeq" id="WP_057002465.1">
    <property type="nucleotide sequence ID" value="NZ_AZGA01000018.1"/>
</dbReference>
<accession>A0A0R1XZ32</accession>
<feature type="transmembrane region" description="Helical" evidence="1">
    <location>
        <begin position="73"/>
        <end position="94"/>
    </location>
</feature>
<dbReference type="eggNOG" id="ENOG502ZAPV">
    <property type="taxonomic scope" value="Bacteria"/>
</dbReference>